<dbReference type="PROSITE" id="PS50066">
    <property type="entry name" value="MADS_BOX_2"/>
    <property type="match status" value="1"/>
</dbReference>
<dbReference type="EMBL" id="NMUH01004675">
    <property type="protein sequence ID" value="MQM10446.1"/>
    <property type="molecule type" value="Genomic_DNA"/>
</dbReference>
<dbReference type="InterPro" id="IPR033896">
    <property type="entry name" value="MEF2-like_N"/>
</dbReference>
<dbReference type="PANTHER" id="PTHR11945">
    <property type="entry name" value="MADS BOX PROTEIN"/>
    <property type="match status" value="1"/>
</dbReference>
<keyword evidence="5" id="KW-0539">Nucleus</keyword>
<protein>
    <recommendedName>
        <fullName evidence="7">MADS-box domain-containing protein</fullName>
    </recommendedName>
</protein>
<feature type="coiled-coil region" evidence="6">
    <location>
        <begin position="158"/>
        <end position="203"/>
    </location>
</feature>
<dbReference type="GO" id="GO:0000978">
    <property type="term" value="F:RNA polymerase II cis-regulatory region sequence-specific DNA binding"/>
    <property type="evidence" value="ECO:0007669"/>
    <property type="project" value="TreeGrafter"/>
</dbReference>
<gene>
    <name evidence="8" type="ORF">Taro_043342</name>
</gene>
<dbReference type="SUPFAM" id="SSF55455">
    <property type="entry name" value="SRF-like"/>
    <property type="match status" value="1"/>
</dbReference>
<evidence type="ECO:0000256" key="5">
    <source>
        <dbReference type="ARBA" id="ARBA00023242"/>
    </source>
</evidence>
<dbReference type="GO" id="GO:0005634">
    <property type="term" value="C:nucleus"/>
    <property type="evidence" value="ECO:0007669"/>
    <property type="project" value="UniProtKB-SubCell"/>
</dbReference>
<proteinExistence type="predicted"/>
<dbReference type="Proteomes" id="UP000652761">
    <property type="component" value="Unassembled WGS sequence"/>
</dbReference>
<dbReference type="SMART" id="SM00432">
    <property type="entry name" value="MADS"/>
    <property type="match status" value="1"/>
</dbReference>
<dbReference type="AlphaFoldDB" id="A0A843WRU7"/>
<evidence type="ECO:0000256" key="6">
    <source>
        <dbReference type="SAM" id="Coils"/>
    </source>
</evidence>
<evidence type="ECO:0000256" key="3">
    <source>
        <dbReference type="ARBA" id="ARBA00023125"/>
    </source>
</evidence>
<keyword evidence="6" id="KW-0175">Coiled coil</keyword>
<feature type="domain" description="MADS-box" evidence="7">
    <location>
        <begin position="50"/>
        <end position="110"/>
    </location>
</feature>
<dbReference type="Pfam" id="PF00319">
    <property type="entry name" value="SRF-TF"/>
    <property type="match status" value="1"/>
</dbReference>
<dbReference type="CDD" id="cd00265">
    <property type="entry name" value="MADS_MEF2_like"/>
    <property type="match status" value="1"/>
</dbReference>
<evidence type="ECO:0000256" key="1">
    <source>
        <dbReference type="ARBA" id="ARBA00004123"/>
    </source>
</evidence>
<dbReference type="FunFam" id="3.40.1810.10:FF:000006">
    <property type="entry name" value="Agamous-like MADS-box protein AGL62"/>
    <property type="match status" value="1"/>
</dbReference>
<dbReference type="GO" id="GO:0000981">
    <property type="term" value="F:DNA-binding transcription factor activity, RNA polymerase II-specific"/>
    <property type="evidence" value="ECO:0007669"/>
    <property type="project" value="TreeGrafter"/>
</dbReference>
<sequence length="251" mass="27133">MVIRGQIMPQDSTVPVRFAMGYLSFVDGLGISTSPPPPPPRYMARNKNPGGRKKIEIKRIGTEEARQVCFSKRRTGLFKKACELCILCGAEVVIVVYSPAGRPYSFGGPEVSVVADRFLSPGDPSTSYPARRVPAAAGGAAAAGWRHREDPSDLRRALAAEKRNRAALEGAFEAARRDAGDVNKMELDELEAMERTLLGLRAEVAVWTSEIVLEMDRVSWGGAAPPVDPAVAGSYQEVGCSGVMDSAFRFF</sequence>
<evidence type="ECO:0000313" key="9">
    <source>
        <dbReference type="Proteomes" id="UP000652761"/>
    </source>
</evidence>
<evidence type="ECO:0000259" key="7">
    <source>
        <dbReference type="PROSITE" id="PS50066"/>
    </source>
</evidence>
<organism evidence="8 9">
    <name type="scientific">Colocasia esculenta</name>
    <name type="common">Wild taro</name>
    <name type="synonym">Arum esculentum</name>
    <dbReference type="NCBI Taxonomy" id="4460"/>
    <lineage>
        <taxon>Eukaryota</taxon>
        <taxon>Viridiplantae</taxon>
        <taxon>Streptophyta</taxon>
        <taxon>Embryophyta</taxon>
        <taxon>Tracheophyta</taxon>
        <taxon>Spermatophyta</taxon>
        <taxon>Magnoliopsida</taxon>
        <taxon>Liliopsida</taxon>
        <taxon>Araceae</taxon>
        <taxon>Aroideae</taxon>
        <taxon>Colocasieae</taxon>
        <taxon>Colocasia</taxon>
    </lineage>
</organism>
<keyword evidence="4" id="KW-0804">Transcription</keyword>
<name>A0A843WRU7_COLES</name>
<dbReference type="GO" id="GO:0045944">
    <property type="term" value="P:positive regulation of transcription by RNA polymerase II"/>
    <property type="evidence" value="ECO:0007669"/>
    <property type="project" value="InterPro"/>
</dbReference>
<keyword evidence="3" id="KW-0238">DNA-binding</keyword>
<dbReference type="InterPro" id="IPR002100">
    <property type="entry name" value="TF_MADSbox"/>
</dbReference>
<comment type="caution">
    <text evidence="8">The sequence shown here is derived from an EMBL/GenBank/DDBJ whole genome shotgun (WGS) entry which is preliminary data.</text>
</comment>
<evidence type="ECO:0000256" key="2">
    <source>
        <dbReference type="ARBA" id="ARBA00023015"/>
    </source>
</evidence>
<dbReference type="InterPro" id="IPR036879">
    <property type="entry name" value="TF_MADSbox_sf"/>
</dbReference>
<dbReference type="PRINTS" id="PR00404">
    <property type="entry name" value="MADSDOMAIN"/>
</dbReference>
<dbReference type="PANTHER" id="PTHR11945:SF629">
    <property type="entry name" value="OS02G0164450 PROTEIN"/>
    <property type="match status" value="1"/>
</dbReference>
<keyword evidence="2" id="KW-0805">Transcription regulation</keyword>
<evidence type="ECO:0000313" key="8">
    <source>
        <dbReference type="EMBL" id="MQM10446.1"/>
    </source>
</evidence>
<dbReference type="GO" id="GO:0046983">
    <property type="term" value="F:protein dimerization activity"/>
    <property type="evidence" value="ECO:0007669"/>
    <property type="project" value="InterPro"/>
</dbReference>
<keyword evidence="9" id="KW-1185">Reference proteome</keyword>
<reference evidence="8" key="1">
    <citation type="submission" date="2017-07" db="EMBL/GenBank/DDBJ databases">
        <title>Taro Niue Genome Assembly and Annotation.</title>
        <authorList>
            <person name="Atibalentja N."/>
            <person name="Keating K."/>
            <person name="Fields C.J."/>
        </authorList>
    </citation>
    <scope>NUCLEOTIDE SEQUENCE</scope>
    <source>
        <strain evidence="8">Niue_2</strain>
        <tissue evidence="8">Leaf</tissue>
    </source>
</reference>
<evidence type="ECO:0000256" key="4">
    <source>
        <dbReference type="ARBA" id="ARBA00023163"/>
    </source>
</evidence>
<accession>A0A843WRU7</accession>
<dbReference type="Gene3D" id="3.40.1810.10">
    <property type="entry name" value="Transcription factor, MADS-box"/>
    <property type="match status" value="1"/>
</dbReference>
<comment type="subcellular location">
    <subcellularLocation>
        <location evidence="1">Nucleus</location>
    </subcellularLocation>
</comment>
<dbReference type="OrthoDB" id="674517at2759"/>